<dbReference type="AlphaFoldDB" id="A0A1I6GN33"/>
<feature type="transmembrane region" description="Helical" evidence="6">
    <location>
        <begin position="153"/>
        <end position="177"/>
    </location>
</feature>
<dbReference type="PANTHER" id="PTHR33452:SF1">
    <property type="entry name" value="INNER MEMBRANE PROTEIN YPHA-RELATED"/>
    <property type="match status" value="1"/>
</dbReference>
<dbReference type="InterPro" id="IPR032808">
    <property type="entry name" value="DoxX"/>
</dbReference>
<evidence type="ECO:0000256" key="5">
    <source>
        <dbReference type="ARBA" id="ARBA00023136"/>
    </source>
</evidence>
<evidence type="ECO:0000313" key="8">
    <source>
        <dbReference type="Proteomes" id="UP000198531"/>
    </source>
</evidence>
<dbReference type="STRING" id="553469.SAMN04487947_1420"/>
<keyword evidence="5 6" id="KW-0472">Membrane</keyword>
<evidence type="ECO:0000313" key="7">
    <source>
        <dbReference type="EMBL" id="SFR43642.1"/>
    </source>
</evidence>
<feature type="transmembrane region" description="Helical" evidence="6">
    <location>
        <begin position="88"/>
        <end position="106"/>
    </location>
</feature>
<proteinExistence type="predicted"/>
<keyword evidence="4 6" id="KW-1133">Transmembrane helix</keyword>
<dbReference type="InterPro" id="IPR051907">
    <property type="entry name" value="DoxX-like_oxidoreductase"/>
</dbReference>
<protein>
    <submittedName>
        <fullName evidence="7">Thiosulfate dehydrogenase [quinone] large subunit</fullName>
    </submittedName>
</protein>
<comment type="subcellular location">
    <subcellularLocation>
        <location evidence="1">Cell membrane</location>
        <topology evidence="1">Multi-pass membrane protein</topology>
    </subcellularLocation>
</comment>
<evidence type="ECO:0000256" key="6">
    <source>
        <dbReference type="SAM" id="Phobius"/>
    </source>
</evidence>
<dbReference type="GO" id="GO:0005886">
    <property type="term" value="C:plasma membrane"/>
    <property type="evidence" value="ECO:0007669"/>
    <property type="project" value="UniProtKB-SubCell"/>
</dbReference>
<sequence length="199" mass="20994">MADCSGIGCFTVTTTTSTDATNTFESSIAGVTVRGRAHSLSAWFVLALRLMMGLAFTHSGVEKLLTGFDATGYLRFETVSNGSPAADAFVAMAANGPFVAFVNVAVPWGELAIGLALVFGVLTRLAAFWGAVTMLLFYLGNWDVAHGFVNADLAYLLVFLAVAAFGAGRIVGLDALVERAEIGGRPLVERYPRVTYLLG</sequence>
<feature type="transmembrane region" description="Helical" evidence="6">
    <location>
        <begin position="40"/>
        <end position="61"/>
    </location>
</feature>
<reference evidence="8" key="1">
    <citation type="submission" date="2016-10" db="EMBL/GenBank/DDBJ databases">
        <authorList>
            <person name="Varghese N."/>
            <person name="Submissions S."/>
        </authorList>
    </citation>
    <scope>NUCLEOTIDE SEQUENCE [LARGE SCALE GENOMIC DNA]</scope>
    <source>
        <strain evidence="8">CGMCC 1.7736</strain>
    </source>
</reference>
<evidence type="ECO:0000256" key="4">
    <source>
        <dbReference type="ARBA" id="ARBA00022989"/>
    </source>
</evidence>
<keyword evidence="3 6" id="KW-0812">Transmembrane</keyword>
<dbReference type="EMBL" id="FOYT01000001">
    <property type="protein sequence ID" value="SFR43642.1"/>
    <property type="molecule type" value="Genomic_DNA"/>
</dbReference>
<accession>A0A1I6GN33</accession>
<keyword evidence="8" id="KW-1185">Reference proteome</keyword>
<dbReference type="PANTHER" id="PTHR33452">
    <property type="entry name" value="OXIDOREDUCTASE CATD-RELATED"/>
    <property type="match status" value="1"/>
</dbReference>
<evidence type="ECO:0000256" key="3">
    <source>
        <dbReference type="ARBA" id="ARBA00022692"/>
    </source>
</evidence>
<evidence type="ECO:0000256" key="1">
    <source>
        <dbReference type="ARBA" id="ARBA00004651"/>
    </source>
</evidence>
<feature type="transmembrane region" description="Helical" evidence="6">
    <location>
        <begin position="113"/>
        <end position="138"/>
    </location>
</feature>
<name>A0A1I6GN33_9EURY</name>
<keyword evidence="2" id="KW-1003">Cell membrane</keyword>
<dbReference type="Proteomes" id="UP000198531">
    <property type="component" value="Unassembled WGS sequence"/>
</dbReference>
<dbReference type="Pfam" id="PF07681">
    <property type="entry name" value="DoxX"/>
    <property type="match status" value="1"/>
</dbReference>
<gene>
    <name evidence="7" type="ORF">SAMN04487947_1420</name>
</gene>
<organism evidence="7 8">
    <name type="scientific">Halogeometricum rufum</name>
    <dbReference type="NCBI Taxonomy" id="553469"/>
    <lineage>
        <taxon>Archaea</taxon>
        <taxon>Methanobacteriati</taxon>
        <taxon>Methanobacteriota</taxon>
        <taxon>Stenosarchaea group</taxon>
        <taxon>Halobacteria</taxon>
        <taxon>Halobacteriales</taxon>
        <taxon>Haloferacaceae</taxon>
        <taxon>Halogeometricum</taxon>
    </lineage>
</organism>
<evidence type="ECO:0000256" key="2">
    <source>
        <dbReference type="ARBA" id="ARBA00022475"/>
    </source>
</evidence>